<name>A0A381THG8_9ZZZZ</name>
<evidence type="ECO:0000313" key="1">
    <source>
        <dbReference type="EMBL" id="SVA14988.1"/>
    </source>
</evidence>
<accession>A0A381THG8</accession>
<proteinExistence type="predicted"/>
<reference evidence="1" key="1">
    <citation type="submission" date="2018-05" db="EMBL/GenBank/DDBJ databases">
        <authorList>
            <person name="Lanie J.A."/>
            <person name="Ng W.-L."/>
            <person name="Kazmierczak K.M."/>
            <person name="Andrzejewski T.M."/>
            <person name="Davidsen T.M."/>
            <person name="Wayne K.J."/>
            <person name="Tettelin H."/>
            <person name="Glass J.I."/>
            <person name="Rusch D."/>
            <person name="Podicherti R."/>
            <person name="Tsui H.-C.T."/>
            <person name="Winkler M.E."/>
        </authorList>
    </citation>
    <scope>NUCLEOTIDE SEQUENCE</scope>
</reference>
<organism evidence="1">
    <name type="scientific">marine metagenome</name>
    <dbReference type="NCBI Taxonomy" id="408172"/>
    <lineage>
        <taxon>unclassified sequences</taxon>
        <taxon>metagenomes</taxon>
        <taxon>ecological metagenomes</taxon>
    </lineage>
</organism>
<sequence>MFAYSDPEQYKQETQFSIFSGSPKPNSDVAELAKVIKKALLKQGYKPEAAKPLGIAPFSAVHRK</sequence>
<dbReference type="EMBL" id="UINC01004528">
    <property type="protein sequence ID" value="SVA14988.1"/>
    <property type="molecule type" value="Genomic_DNA"/>
</dbReference>
<gene>
    <name evidence="1" type="ORF">METZ01_LOCUS67842</name>
</gene>
<dbReference type="AlphaFoldDB" id="A0A381THG8"/>
<protein>
    <submittedName>
        <fullName evidence="1">Uncharacterized protein</fullName>
    </submittedName>
</protein>